<keyword evidence="1" id="KW-1185">Reference proteome</keyword>
<protein>
    <submittedName>
        <fullName evidence="2">Transposase</fullName>
    </submittedName>
</protein>
<reference evidence="2" key="1">
    <citation type="submission" date="2016-11" db="UniProtKB">
        <authorList>
            <consortium name="WormBaseParasite"/>
        </authorList>
    </citation>
    <scope>IDENTIFICATION</scope>
</reference>
<dbReference type="Proteomes" id="UP000095283">
    <property type="component" value="Unplaced"/>
</dbReference>
<proteinExistence type="predicted"/>
<evidence type="ECO:0000313" key="2">
    <source>
        <dbReference type="WBParaSite" id="Hba_01026"/>
    </source>
</evidence>
<sequence>MELHVSLYSNESEEYEPVFVTAISQSHYLEGKRKYRRNKMGQRIIDEIRKNLIIKPILVAYNLEINKRNYHLHNSCA</sequence>
<evidence type="ECO:0000313" key="1">
    <source>
        <dbReference type="Proteomes" id="UP000095283"/>
    </source>
</evidence>
<name>A0A1I7W8Q3_HETBA</name>
<accession>A0A1I7W8Q3</accession>
<dbReference type="WBParaSite" id="Hba_01026">
    <property type="protein sequence ID" value="Hba_01026"/>
    <property type="gene ID" value="Hba_01026"/>
</dbReference>
<dbReference type="AlphaFoldDB" id="A0A1I7W8Q3"/>
<organism evidence="1 2">
    <name type="scientific">Heterorhabditis bacteriophora</name>
    <name type="common">Entomopathogenic nematode worm</name>
    <dbReference type="NCBI Taxonomy" id="37862"/>
    <lineage>
        <taxon>Eukaryota</taxon>
        <taxon>Metazoa</taxon>
        <taxon>Ecdysozoa</taxon>
        <taxon>Nematoda</taxon>
        <taxon>Chromadorea</taxon>
        <taxon>Rhabditida</taxon>
        <taxon>Rhabditina</taxon>
        <taxon>Rhabditomorpha</taxon>
        <taxon>Strongyloidea</taxon>
        <taxon>Heterorhabditidae</taxon>
        <taxon>Heterorhabditis</taxon>
    </lineage>
</organism>